<reference evidence="2" key="1">
    <citation type="journal article" date="2020" name="Phytopathology">
        <title>Genome Sequence Resources of Colletotrichum truncatum, C. plurivorum, C. musicola, and C. sojae: Four Species Pathogenic to Soybean (Glycine max).</title>
        <authorList>
            <person name="Rogerio F."/>
            <person name="Boufleur T.R."/>
            <person name="Ciampi-Guillardi M."/>
            <person name="Sukno S.A."/>
            <person name="Thon M.R."/>
            <person name="Massola Junior N.S."/>
            <person name="Baroncelli R."/>
        </authorList>
    </citation>
    <scope>NUCLEOTIDE SEQUENCE</scope>
    <source>
        <strain evidence="2">LFN0074</strain>
    </source>
</reference>
<dbReference type="Proteomes" id="UP000639643">
    <property type="component" value="Unassembled WGS sequence"/>
</dbReference>
<evidence type="ECO:0000256" key="1">
    <source>
        <dbReference type="SAM" id="MobiDB-lite"/>
    </source>
</evidence>
<proteinExistence type="predicted"/>
<feature type="compositionally biased region" description="Low complexity" evidence="1">
    <location>
        <begin position="169"/>
        <end position="183"/>
    </location>
</feature>
<dbReference type="EMBL" id="WIGM01000526">
    <property type="protein sequence ID" value="KAF6822841.1"/>
    <property type="molecule type" value="Genomic_DNA"/>
</dbReference>
<feature type="compositionally biased region" description="Basic and acidic residues" evidence="1">
    <location>
        <begin position="395"/>
        <end position="408"/>
    </location>
</feature>
<accession>A0A8H6N815</accession>
<keyword evidence="3" id="KW-1185">Reference proteome</keyword>
<comment type="caution">
    <text evidence="2">The sequence shown here is derived from an EMBL/GenBank/DDBJ whole genome shotgun (WGS) entry which is preliminary data.</text>
</comment>
<name>A0A8H6N815_9PEZI</name>
<sequence length="570" mass="62003">MAAAAANTTGDDVTASQASSHFELEPISAAVLLRRETKRRDALWERGPVRFGCREVDDYVLMDRGLERGSVVGISAESEQMGLLISMQAIAGELCRSDSSRAMVVTTQPPAAILPNLRDAVKAELTARGVPVAEVRDRLRSCLERVSVSRVFDLDGVWEVLGDLDIPPSSSLSPVSVDSPVPVAEEEASVRSQSQPAEEQEQEAERIVLPELKPEPVVRPSQRGEIADSDEEDGLSPPLSSSVISSLSPPPSSMASMLASPEPLEPDGSQASEALTFDGEVSEELEEQLQLAPQEEAPEAIEVVEAPEAIEEDQAAAAQPRPETPARETKRDAHPDLILITHFSTLMTALFTRHDRASAHDELHDLSAHLRYLSRNLPSSPLVLVLNSTSAPNKPKKEDPGPKTHDAAQDEGGAPRPVDENSPAKRSARPLDPTLRSVFNPPEMDIPGYVSRAHARWNKPAFGLVFSQLLDLHLLCTRMPRKQEDADKLAAAAEEGDERVRYVWIVEVLLDEAGVWEPDTGPGVRRSREQRWAAVDVRAGRVVDAFDEEVEPKKYAGDVRTVGGFGGPRV</sequence>
<protein>
    <submittedName>
        <fullName evidence="2">Fasciclin domain family</fullName>
    </submittedName>
</protein>
<feature type="region of interest" description="Disordered" evidence="1">
    <location>
        <begin position="387"/>
        <end position="439"/>
    </location>
</feature>
<feature type="region of interest" description="Disordered" evidence="1">
    <location>
        <begin position="169"/>
        <end position="270"/>
    </location>
</feature>
<dbReference type="OrthoDB" id="336321at2759"/>
<feature type="compositionally biased region" description="Basic and acidic residues" evidence="1">
    <location>
        <begin position="324"/>
        <end position="333"/>
    </location>
</feature>
<dbReference type="AlphaFoldDB" id="A0A8H6N815"/>
<organism evidence="2 3">
    <name type="scientific">Colletotrichum musicola</name>
    <dbReference type="NCBI Taxonomy" id="2175873"/>
    <lineage>
        <taxon>Eukaryota</taxon>
        <taxon>Fungi</taxon>
        <taxon>Dikarya</taxon>
        <taxon>Ascomycota</taxon>
        <taxon>Pezizomycotina</taxon>
        <taxon>Sordariomycetes</taxon>
        <taxon>Hypocreomycetidae</taxon>
        <taxon>Glomerellales</taxon>
        <taxon>Glomerellaceae</taxon>
        <taxon>Colletotrichum</taxon>
        <taxon>Colletotrichum orchidearum species complex</taxon>
    </lineage>
</organism>
<feature type="compositionally biased region" description="Low complexity" evidence="1">
    <location>
        <begin position="235"/>
        <end position="261"/>
    </location>
</feature>
<evidence type="ECO:0000313" key="3">
    <source>
        <dbReference type="Proteomes" id="UP000639643"/>
    </source>
</evidence>
<gene>
    <name evidence="2" type="ORF">CMUS01_10929</name>
</gene>
<feature type="compositionally biased region" description="Basic and acidic residues" evidence="1">
    <location>
        <begin position="203"/>
        <end position="216"/>
    </location>
</feature>
<evidence type="ECO:0000313" key="2">
    <source>
        <dbReference type="EMBL" id="KAF6822841.1"/>
    </source>
</evidence>
<feature type="region of interest" description="Disordered" evidence="1">
    <location>
        <begin position="306"/>
        <end position="333"/>
    </location>
</feature>